<evidence type="ECO:0000313" key="3">
    <source>
        <dbReference type="Proteomes" id="UP001607303"/>
    </source>
</evidence>
<gene>
    <name evidence="2" type="ORF">V1477_015406</name>
</gene>
<dbReference type="Proteomes" id="UP001607303">
    <property type="component" value="Unassembled WGS sequence"/>
</dbReference>
<feature type="compositionally biased region" description="Acidic residues" evidence="1">
    <location>
        <begin position="129"/>
        <end position="151"/>
    </location>
</feature>
<name>A0ABD2BGL5_VESMC</name>
<dbReference type="EMBL" id="JAYRBN010000076">
    <property type="protein sequence ID" value="KAL2731583.1"/>
    <property type="molecule type" value="Genomic_DNA"/>
</dbReference>
<comment type="caution">
    <text evidence="2">The sequence shown here is derived from an EMBL/GenBank/DDBJ whole genome shotgun (WGS) entry which is preliminary data.</text>
</comment>
<keyword evidence="3" id="KW-1185">Reference proteome</keyword>
<dbReference type="AlphaFoldDB" id="A0ABD2BGL5"/>
<evidence type="ECO:0000256" key="1">
    <source>
        <dbReference type="SAM" id="MobiDB-lite"/>
    </source>
</evidence>
<organism evidence="2 3">
    <name type="scientific">Vespula maculifrons</name>
    <name type="common">Eastern yellow jacket</name>
    <name type="synonym">Wasp</name>
    <dbReference type="NCBI Taxonomy" id="7453"/>
    <lineage>
        <taxon>Eukaryota</taxon>
        <taxon>Metazoa</taxon>
        <taxon>Ecdysozoa</taxon>
        <taxon>Arthropoda</taxon>
        <taxon>Hexapoda</taxon>
        <taxon>Insecta</taxon>
        <taxon>Pterygota</taxon>
        <taxon>Neoptera</taxon>
        <taxon>Endopterygota</taxon>
        <taxon>Hymenoptera</taxon>
        <taxon>Apocrita</taxon>
        <taxon>Aculeata</taxon>
        <taxon>Vespoidea</taxon>
        <taxon>Vespidae</taxon>
        <taxon>Vespinae</taxon>
        <taxon>Vespula</taxon>
    </lineage>
</organism>
<sequence length="176" mass="20781">MCIREIAESKVHAVREETMILVDEKLLISKKADMRKRGEVVLRRNFRFALQKSLSIQSRDTIYPERKRFVQLISTLSNNRLALERKRFQHFIHHVEGSMLADRPRWIRSVKIKCSSCLSTIYRIGKNEEEEIGEEEKEEEKEEEGKEEEEEKERKKENLSSCALDIAELPYGSELL</sequence>
<feature type="region of interest" description="Disordered" evidence="1">
    <location>
        <begin position="129"/>
        <end position="158"/>
    </location>
</feature>
<protein>
    <submittedName>
        <fullName evidence="2">Uncharacterized protein</fullName>
    </submittedName>
</protein>
<evidence type="ECO:0000313" key="2">
    <source>
        <dbReference type="EMBL" id="KAL2731583.1"/>
    </source>
</evidence>
<accession>A0ABD2BGL5</accession>
<proteinExistence type="predicted"/>
<reference evidence="2 3" key="1">
    <citation type="journal article" date="2024" name="Ann. Entomol. Soc. Am.">
        <title>Genomic analyses of the southern and eastern yellowjacket wasps (Hymenoptera: Vespidae) reveal evolutionary signatures of social life.</title>
        <authorList>
            <person name="Catto M.A."/>
            <person name="Caine P.B."/>
            <person name="Orr S.E."/>
            <person name="Hunt B.G."/>
            <person name="Goodisman M.A.D."/>
        </authorList>
    </citation>
    <scope>NUCLEOTIDE SEQUENCE [LARGE SCALE GENOMIC DNA]</scope>
    <source>
        <strain evidence="2">232</strain>
        <tissue evidence="2">Head and thorax</tissue>
    </source>
</reference>